<proteinExistence type="predicted"/>
<reference evidence="2 3" key="1">
    <citation type="submission" date="2019-02" db="EMBL/GenBank/DDBJ databases">
        <title>Isolation and identification of novel species under the genus Muribaculum.</title>
        <authorList>
            <person name="Miyake S."/>
            <person name="Ding Y."/>
            <person name="Low A."/>
            <person name="Soh M."/>
            <person name="Seedorf H."/>
        </authorList>
    </citation>
    <scope>NUCLEOTIDE SEQUENCE [LARGE SCALE GENOMIC DNA]</scope>
    <source>
        <strain evidence="2 3">TLL-A3</strain>
    </source>
</reference>
<comment type="caution">
    <text evidence="2">The sequence shown here is derived from an EMBL/GenBank/DDBJ whole genome shotgun (WGS) entry which is preliminary data.</text>
</comment>
<dbReference type="RefSeq" id="WP_135471106.1">
    <property type="nucleotide sequence ID" value="NZ_SJSA01000001.1"/>
</dbReference>
<sequence length="1045" mass="117576">MIDRLIKYILIFTLASAVASCTDEILLDNQGIVEGDATVSSTIIFKDLAKSSLGGSRSAGNAVKQISNLCVLVYSADGSELKHHYYADAENGSHNFDSFSIDKEGNSGRPDGDNGTSAEGTTPSARLTFKIPNGKYQMFAVANMGDITRDPDLGEQCKTVDGLKSIRLNWIDKGEGDLYAIDSNTNNQMLGYFTKDNTADRNFTAPAVAVVGNTQLHCWLRRAASKVTVAFDGSRLVNGVRIYLKSVEIKDIPISCPLGKKNTPDADDQVKQGEIIYYPNASADATNYEEWPVINLGHPKYPAENPHGETVPALFFYENMQGNETDNPDIKDKRQDHDKDGSLDAPGLPGDPGYIAKDDVKYGSYIEVHAHYDARYSDRPSNGDIIYRFMLGKDVIKDYDADRNHHFKLTLCFNGYANDVDWHIEYEEEVDLIAPDPYYISYLYDQEAVLPIRLKGTDFSNVYLKAEIIENNWHPDTDDNVYWKGTVHNDGPWHGFLSLTDTKEKIIGDGLHHTNDALWNKNEYNKVLATIDGDPQSRGVRIYRNLSKGEYPNDEVGGYTVDQNDKGIVVNVPFYSRAKQMVPTSGYTGNNPYEAYRRSAKVKLTLYDNTTNKPVTGDDGSEKSQTVTIYQVRRCVNPKGVWRSWNNSESFHVQMKILESEYATSFTGYESDGPWRAKVETNPTGLISLRPSNGENFKNGWLQGKDFTMMDFHIDFNGTCTSKEEVRCAIVLVEYNNYTCKHRILVRQGYAPIALNDANIKWHTCNMYSATEETLSPLEEGSMFRFGNWNDAILASNNKTYGFQAPVGDNTLALAGGNDKKWSDITSQESTDINTPVSFADTKVKNVIGYDNNTETNVRVATIEDYENLRDATNREFAYGVLYGDGATETMESIEDVYEYYRIENGGRGYPESNRGMRGCFVFNTENGNNLFFPIGATGYGQRRTEHAWYGETQLGAGRLQYAWRNEEYKKKDELGYRPLFLDVYRRPGAIYWVRTIPTNPTNKNKKYCFLDINYFTFDFSPGETEPTLGTGTSACFIRCVEEIP</sequence>
<organism evidence="2 3">
    <name type="scientific">Duncaniella freteri</name>
    <dbReference type="NCBI Taxonomy" id="2530391"/>
    <lineage>
        <taxon>Bacteria</taxon>
        <taxon>Pseudomonadati</taxon>
        <taxon>Bacteroidota</taxon>
        <taxon>Bacteroidia</taxon>
        <taxon>Bacteroidales</taxon>
        <taxon>Muribaculaceae</taxon>
        <taxon>Duncaniella</taxon>
    </lineage>
</organism>
<feature type="compositionally biased region" description="Basic and acidic residues" evidence="1">
    <location>
        <begin position="100"/>
        <end position="112"/>
    </location>
</feature>
<feature type="region of interest" description="Disordered" evidence="1">
    <location>
        <begin position="325"/>
        <end position="354"/>
    </location>
</feature>
<feature type="compositionally biased region" description="Basic and acidic residues" evidence="1">
    <location>
        <begin position="328"/>
        <end position="342"/>
    </location>
</feature>
<evidence type="ECO:0000313" key="3">
    <source>
        <dbReference type="Proteomes" id="UP000297635"/>
    </source>
</evidence>
<protein>
    <submittedName>
        <fullName evidence="2">DUF4906 domain-containing protein</fullName>
    </submittedName>
</protein>
<feature type="region of interest" description="Disordered" evidence="1">
    <location>
        <begin position="97"/>
        <end position="125"/>
    </location>
</feature>
<gene>
    <name evidence="2" type="ORF">EZ315_05015</name>
</gene>
<dbReference type="AlphaFoldDB" id="A0A4Z0V9U6"/>
<feature type="compositionally biased region" description="Polar residues" evidence="1">
    <location>
        <begin position="114"/>
        <end position="125"/>
    </location>
</feature>
<keyword evidence="3" id="KW-1185">Reference proteome</keyword>
<evidence type="ECO:0000256" key="1">
    <source>
        <dbReference type="SAM" id="MobiDB-lite"/>
    </source>
</evidence>
<evidence type="ECO:0000313" key="2">
    <source>
        <dbReference type="EMBL" id="TGG40090.1"/>
    </source>
</evidence>
<name>A0A4Z0V9U6_9BACT</name>
<dbReference type="PROSITE" id="PS51257">
    <property type="entry name" value="PROKAR_LIPOPROTEIN"/>
    <property type="match status" value="1"/>
</dbReference>
<accession>A0A4Z0V9U6</accession>
<dbReference type="EMBL" id="SJSA01000001">
    <property type="protein sequence ID" value="TGG40090.1"/>
    <property type="molecule type" value="Genomic_DNA"/>
</dbReference>
<dbReference type="Proteomes" id="UP000297635">
    <property type="component" value="Unassembled WGS sequence"/>
</dbReference>
<dbReference type="GeneID" id="82149146"/>